<comment type="similarity">
    <text evidence="1">Belongs to the bacterial solute-binding protein 3 family.</text>
</comment>
<dbReference type="GO" id="GO:0030288">
    <property type="term" value="C:outer membrane-bounded periplasmic space"/>
    <property type="evidence" value="ECO:0007669"/>
    <property type="project" value="TreeGrafter"/>
</dbReference>
<name>A0A6L6JHL9_9RHOB</name>
<evidence type="ECO:0000256" key="1">
    <source>
        <dbReference type="ARBA" id="ARBA00010333"/>
    </source>
</evidence>
<organism evidence="6 7">
    <name type="scientific">Paracoccus aestuariivivens</name>
    <dbReference type="NCBI Taxonomy" id="1820333"/>
    <lineage>
        <taxon>Bacteria</taxon>
        <taxon>Pseudomonadati</taxon>
        <taxon>Pseudomonadota</taxon>
        <taxon>Alphaproteobacteria</taxon>
        <taxon>Rhodobacterales</taxon>
        <taxon>Paracoccaceae</taxon>
        <taxon>Paracoccus</taxon>
    </lineage>
</organism>
<dbReference type="EMBL" id="WMIE01000032">
    <property type="protein sequence ID" value="MTH80199.1"/>
    <property type="molecule type" value="Genomic_DNA"/>
</dbReference>
<feature type="chain" id="PRO_5026732298" evidence="4">
    <location>
        <begin position="22"/>
        <end position="269"/>
    </location>
</feature>
<evidence type="ECO:0000313" key="7">
    <source>
        <dbReference type="Proteomes" id="UP000478183"/>
    </source>
</evidence>
<dbReference type="GO" id="GO:0006865">
    <property type="term" value="P:amino acid transport"/>
    <property type="evidence" value="ECO:0007669"/>
    <property type="project" value="TreeGrafter"/>
</dbReference>
<dbReference type="InterPro" id="IPR001638">
    <property type="entry name" value="Solute-binding_3/MltF_N"/>
</dbReference>
<dbReference type="SUPFAM" id="SSF53850">
    <property type="entry name" value="Periplasmic binding protein-like II"/>
    <property type="match status" value="1"/>
</dbReference>
<feature type="signal peptide" evidence="4">
    <location>
        <begin position="1"/>
        <end position="21"/>
    </location>
</feature>
<dbReference type="Proteomes" id="UP000478183">
    <property type="component" value="Unassembled WGS sequence"/>
</dbReference>
<sequence length="269" mass="29597">MLVVLGRGIVVLALTAPHVSAAEALLPICYREDTAPFSYLDAKGEPAGYTIELCRRVAASLNVEVKMVAVTAEDRFARLARGDCDLLCEATSVTLKRRQQADFSYYTFLTGAAFLYPKKIEDAGKSVIVGYLKGTTVETAARAGNIIGGNSGQFILKEFEFESHEEAQEALANGEVQGYLADREILESMLEELPQLAETHQISKQSLTYEPYAIAVRLGDFETRLKVDTALAELFTTPGTMRALLSEQIPARRNDPVLEELFRIQAIPE</sequence>
<dbReference type="PANTHER" id="PTHR30085:SF6">
    <property type="entry name" value="ABC TRANSPORTER GLUTAMINE-BINDING PROTEIN GLNH"/>
    <property type="match status" value="1"/>
</dbReference>
<dbReference type="PANTHER" id="PTHR30085">
    <property type="entry name" value="AMINO ACID ABC TRANSPORTER PERMEASE"/>
    <property type="match status" value="1"/>
</dbReference>
<accession>A0A6L6JHL9</accession>
<dbReference type="OrthoDB" id="9814231at2"/>
<evidence type="ECO:0000256" key="4">
    <source>
        <dbReference type="SAM" id="SignalP"/>
    </source>
</evidence>
<proteinExistence type="inferred from homology"/>
<feature type="domain" description="Solute-binding protein family 3/N-terminal" evidence="5">
    <location>
        <begin position="25"/>
        <end position="252"/>
    </location>
</feature>
<keyword evidence="2" id="KW-0813">Transport</keyword>
<keyword evidence="3 4" id="KW-0732">Signal</keyword>
<dbReference type="GO" id="GO:0005576">
    <property type="term" value="C:extracellular region"/>
    <property type="evidence" value="ECO:0007669"/>
    <property type="project" value="TreeGrafter"/>
</dbReference>
<keyword evidence="7" id="KW-1185">Reference proteome</keyword>
<dbReference type="Pfam" id="PF00497">
    <property type="entry name" value="SBP_bac_3"/>
    <property type="match status" value="1"/>
</dbReference>
<comment type="caution">
    <text evidence="6">The sequence shown here is derived from an EMBL/GenBank/DDBJ whole genome shotgun (WGS) entry which is preliminary data.</text>
</comment>
<gene>
    <name evidence="6" type="ORF">GL286_21110</name>
</gene>
<dbReference type="AlphaFoldDB" id="A0A6L6JHL9"/>
<evidence type="ECO:0000313" key="6">
    <source>
        <dbReference type="EMBL" id="MTH80199.1"/>
    </source>
</evidence>
<dbReference type="Gene3D" id="3.40.190.10">
    <property type="entry name" value="Periplasmic binding protein-like II"/>
    <property type="match status" value="2"/>
</dbReference>
<evidence type="ECO:0000259" key="5">
    <source>
        <dbReference type="SMART" id="SM00062"/>
    </source>
</evidence>
<dbReference type="InterPro" id="IPR051455">
    <property type="entry name" value="Bact_solute-bind_prot3"/>
</dbReference>
<reference evidence="6 7" key="1">
    <citation type="submission" date="2019-11" db="EMBL/GenBank/DDBJ databases">
        <authorList>
            <person name="Dong K."/>
        </authorList>
    </citation>
    <scope>NUCLEOTIDE SEQUENCE [LARGE SCALE GENOMIC DNA]</scope>
    <source>
        <strain evidence="6 7">NBRC 111993</strain>
    </source>
</reference>
<evidence type="ECO:0000256" key="2">
    <source>
        <dbReference type="ARBA" id="ARBA00022448"/>
    </source>
</evidence>
<dbReference type="SMART" id="SM00062">
    <property type="entry name" value="PBPb"/>
    <property type="match status" value="1"/>
</dbReference>
<protein>
    <submittedName>
        <fullName evidence="6">Transporter substrate-binding domain-containing protein</fullName>
    </submittedName>
</protein>
<evidence type="ECO:0000256" key="3">
    <source>
        <dbReference type="ARBA" id="ARBA00022729"/>
    </source>
</evidence>